<dbReference type="SUPFAM" id="SSF50129">
    <property type="entry name" value="GroES-like"/>
    <property type="match status" value="1"/>
</dbReference>
<dbReference type="InterPro" id="IPR036291">
    <property type="entry name" value="NAD(P)-bd_dom_sf"/>
</dbReference>
<dbReference type="AlphaFoldDB" id="A0A8H6K283"/>
<evidence type="ECO:0000313" key="1">
    <source>
        <dbReference type="EMBL" id="KAF6823110.1"/>
    </source>
</evidence>
<dbReference type="InterPro" id="IPR011032">
    <property type="entry name" value="GroES-like_sf"/>
</dbReference>
<dbReference type="Proteomes" id="UP000654918">
    <property type="component" value="Unassembled WGS sequence"/>
</dbReference>
<protein>
    <submittedName>
        <fullName evidence="1">Quinone oxidoreductase</fullName>
    </submittedName>
</protein>
<gene>
    <name evidence="1" type="ORF">CPLU01_11609</name>
</gene>
<reference evidence="1" key="1">
    <citation type="journal article" date="2020" name="Phytopathology">
        <title>Genome Sequence Resources of Colletotrichum truncatum, C. plurivorum, C. musicola, and C. sojae: Four Species Pathogenic to Soybean (Glycine max).</title>
        <authorList>
            <person name="Rogerio F."/>
            <person name="Boufleur T.R."/>
            <person name="Ciampi-Guillardi M."/>
            <person name="Sukno S.A."/>
            <person name="Thon M.R."/>
            <person name="Massola Junior N.S."/>
            <person name="Baroncelli R."/>
        </authorList>
    </citation>
    <scope>NUCLEOTIDE SEQUENCE</scope>
    <source>
        <strain evidence="1">LFN00145</strain>
    </source>
</reference>
<dbReference type="Gene3D" id="3.90.180.10">
    <property type="entry name" value="Medium-chain alcohol dehydrogenases, catalytic domain"/>
    <property type="match status" value="1"/>
</dbReference>
<accession>A0A8H6K283</accession>
<dbReference type="GO" id="GO:0016491">
    <property type="term" value="F:oxidoreductase activity"/>
    <property type="evidence" value="ECO:0007669"/>
    <property type="project" value="TreeGrafter"/>
</dbReference>
<dbReference type="InterPro" id="IPR051397">
    <property type="entry name" value="Zn-ADH-like_protein"/>
</dbReference>
<dbReference type="PANTHER" id="PTHR43677">
    <property type="entry name" value="SHORT-CHAIN DEHYDROGENASE/REDUCTASE"/>
    <property type="match status" value="1"/>
</dbReference>
<proteinExistence type="predicted"/>
<dbReference type="EMBL" id="WIGO01000220">
    <property type="protein sequence ID" value="KAF6823110.1"/>
    <property type="molecule type" value="Genomic_DNA"/>
</dbReference>
<sequence>MHAAIVTSWGAAPEHTTVPDLPAPTPTQIRLRVLAAGIHRLVQARAAGTHYTSTTLPHTPGVDGVGEDPSTGKRYYFSSLPHGSFEEFVNANRAHVAALPEAADPVTAAAFMNPIMSSWMALSARAGPQAQGFSVAILGATSASGRVAIDVVRAKGASRVVGIARNAAALEKLPLDERITLGAETDWSRLGEVDVVLDYVYGPAAAALLGALPKSTREVQYVQIGSVGGDGEMSLSGAVLRGKRVTVRGAGFGSWTMEEYAKQLGSMVEVAATLKRENVLVAPFPDVEKAWGEAGSGSKRVVLVSEDLAKEQ</sequence>
<evidence type="ECO:0000313" key="2">
    <source>
        <dbReference type="Proteomes" id="UP000654918"/>
    </source>
</evidence>
<dbReference type="SUPFAM" id="SSF51735">
    <property type="entry name" value="NAD(P)-binding Rossmann-fold domains"/>
    <property type="match status" value="1"/>
</dbReference>
<organism evidence="1 2">
    <name type="scientific">Colletotrichum plurivorum</name>
    <dbReference type="NCBI Taxonomy" id="2175906"/>
    <lineage>
        <taxon>Eukaryota</taxon>
        <taxon>Fungi</taxon>
        <taxon>Dikarya</taxon>
        <taxon>Ascomycota</taxon>
        <taxon>Pezizomycotina</taxon>
        <taxon>Sordariomycetes</taxon>
        <taxon>Hypocreomycetidae</taxon>
        <taxon>Glomerellales</taxon>
        <taxon>Glomerellaceae</taxon>
        <taxon>Colletotrichum</taxon>
        <taxon>Colletotrichum orchidearum species complex</taxon>
    </lineage>
</organism>
<name>A0A8H6K283_9PEZI</name>
<keyword evidence="2" id="KW-1185">Reference proteome</keyword>
<dbReference type="PANTHER" id="PTHR43677:SF11">
    <property type="entry name" value="ZINC-CONTAINING ALCOHOL DEHYDROGENASE"/>
    <property type="match status" value="1"/>
</dbReference>
<comment type="caution">
    <text evidence="1">The sequence shown here is derived from an EMBL/GenBank/DDBJ whole genome shotgun (WGS) entry which is preliminary data.</text>
</comment>
<dbReference type="Gene3D" id="3.40.50.720">
    <property type="entry name" value="NAD(P)-binding Rossmann-like Domain"/>
    <property type="match status" value="1"/>
</dbReference>